<proteinExistence type="predicted"/>
<protein>
    <recommendedName>
        <fullName evidence="4">DUF3515 domain-containing protein</fullName>
    </recommendedName>
</protein>
<feature type="transmembrane region" description="Helical" evidence="1">
    <location>
        <begin position="21"/>
        <end position="41"/>
    </location>
</feature>
<keyword evidence="1" id="KW-1133">Transmembrane helix</keyword>
<keyword evidence="1" id="KW-0812">Transmembrane</keyword>
<reference evidence="2 3" key="1">
    <citation type="submission" date="2013-10" db="EMBL/GenBank/DDBJ databases">
        <title>Complete genome sequence of Corynebacterium lactis DSM 45799(T), isolated from raw cow milk.</title>
        <authorList>
            <person name="Ruckert C."/>
            <person name="Albersmeier A."/>
            <person name="Lipski A."/>
            <person name="Kalinowski J."/>
        </authorList>
    </citation>
    <scope>NUCLEOTIDE SEQUENCE [LARGE SCALE GENOMIC DNA]</scope>
    <source>
        <strain evidence="2 3">RW2-5</strain>
    </source>
</reference>
<dbReference type="Proteomes" id="UP000058446">
    <property type="component" value="Chromosome"/>
</dbReference>
<keyword evidence="1" id="KW-0472">Membrane</keyword>
<dbReference type="KEGG" id="clw:CLAC_05005"/>
<name>A0A0K2H393_9CORY</name>
<evidence type="ECO:0008006" key="4">
    <source>
        <dbReference type="Google" id="ProtNLM"/>
    </source>
</evidence>
<dbReference type="EMBL" id="CP006841">
    <property type="protein sequence ID" value="ALA68502.1"/>
    <property type="molecule type" value="Genomic_DNA"/>
</dbReference>
<dbReference type="InterPro" id="IPR021903">
    <property type="entry name" value="DUF3515"/>
</dbReference>
<accession>A0A0K2H393</accession>
<sequence>MGNAPQSGEAVQNNSSRRRAAIALAVAVVAVLGVIGVAKYVQDKQAAQPVAISNPELPADDSPECAALLDRLPGRAAGLVRAQVAEPAPLGAAVYRNIDEDRITLRCGAPVPAQYNDLASTQEVGGVKWLRVVDSTDSSLSTWFTVGREPVVAITAEGNANAEDALADLAEALRPDSDYNNAPKRGPIPLANLAAPKADNLCKGLNSALPKELGGRHILGADEIPTELPKDMVVWGGTDADPITLRCGVDEAPSYGVAKQLTQVGDIVWFNEPTLSSGTSGTWFALGRERFVAVNMPMSDASSLLPVVSGVVADNLKNTSPSEAK</sequence>
<evidence type="ECO:0000256" key="1">
    <source>
        <dbReference type="SAM" id="Phobius"/>
    </source>
</evidence>
<gene>
    <name evidence="2" type="ORF">CLAC_05005</name>
</gene>
<dbReference type="STRING" id="1408189.CLAC_05005"/>
<dbReference type="Pfam" id="PF12028">
    <property type="entry name" value="DUF3515"/>
    <property type="match status" value="2"/>
</dbReference>
<evidence type="ECO:0000313" key="3">
    <source>
        <dbReference type="Proteomes" id="UP000058446"/>
    </source>
</evidence>
<keyword evidence="3" id="KW-1185">Reference proteome</keyword>
<dbReference type="PATRIC" id="fig|1408189.4.peg.996"/>
<dbReference type="RefSeq" id="WP_053411947.1">
    <property type="nucleotide sequence ID" value="NZ_CP006841.1"/>
</dbReference>
<organism evidence="2 3">
    <name type="scientific">Corynebacterium lactis RW2-5</name>
    <dbReference type="NCBI Taxonomy" id="1408189"/>
    <lineage>
        <taxon>Bacteria</taxon>
        <taxon>Bacillati</taxon>
        <taxon>Actinomycetota</taxon>
        <taxon>Actinomycetes</taxon>
        <taxon>Mycobacteriales</taxon>
        <taxon>Corynebacteriaceae</taxon>
        <taxon>Corynebacterium</taxon>
    </lineage>
</organism>
<evidence type="ECO:0000313" key="2">
    <source>
        <dbReference type="EMBL" id="ALA68502.1"/>
    </source>
</evidence>
<dbReference type="AlphaFoldDB" id="A0A0K2H393"/>
<dbReference type="OrthoDB" id="4422435at2"/>